<evidence type="ECO:0000313" key="4">
    <source>
        <dbReference type="EMBL" id="CAE4614433.1"/>
    </source>
</evidence>
<protein>
    <recommendedName>
        <fullName evidence="3">Protein OS9-like domain-containing protein</fullName>
    </recommendedName>
</protein>
<evidence type="ECO:0000259" key="3">
    <source>
        <dbReference type="Pfam" id="PF07915"/>
    </source>
</evidence>
<dbReference type="GO" id="GO:0030970">
    <property type="term" value="P:retrograde protein transport, ER to cytosol"/>
    <property type="evidence" value="ECO:0007669"/>
    <property type="project" value="TreeGrafter"/>
</dbReference>
<organism evidence="4">
    <name type="scientific">Ditylum brightwellii</name>
    <dbReference type="NCBI Taxonomy" id="49249"/>
    <lineage>
        <taxon>Eukaryota</taxon>
        <taxon>Sar</taxon>
        <taxon>Stramenopiles</taxon>
        <taxon>Ochrophyta</taxon>
        <taxon>Bacillariophyta</taxon>
        <taxon>Mediophyceae</taxon>
        <taxon>Lithodesmiophycidae</taxon>
        <taxon>Lithodesmiales</taxon>
        <taxon>Lithodesmiaceae</taxon>
        <taxon>Ditylum</taxon>
    </lineage>
</organism>
<dbReference type="InterPro" id="IPR009011">
    <property type="entry name" value="Man6P_isomerase_rcpt-bd_dom_sf"/>
</dbReference>
<feature type="region of interest" description="Disordered" evidence="1">
    <location>
        <begin position="229"/>
        <end position="254"/>
    </location>
</feature>
<reference evidence="4" key="1">
    <citation type="submission" date="2021-01" db="EMBL/GenBank/DDBJ databases">
        <authorList>
            <person name="Corre E."/>
            <person name="Pelletier E."/>
            <person name="Niang G."/>
            <person name="Scheremetjew M."/>
            <person name="Finn R."/>
            <person name="Kale V."/>
            <person name="Holt S."/>
            <person name="Cochrane G."/>
            <person name="Meng A."/>
            <person name="Brown T."/>
            <person name="Cohen L."/>
        </authorList>
    </citation>
    <scope>NUCLEOTIDE SEQUENCE</scope>
    <source>
        <strain evidence="4">GSO104</strain>
    </source>
</reference>
<feature type="signal peptide" evidence="2">
    <location>
        <begin position="1"/>
        <end position="36"/>
    </location>
</feature>
<proteinExistence type="predicted"/>
<dbReference type="PANTHER" id="PTHR15414:SF0">
    <property type="entry name" value="ENDOPLASMIC RETICULUM LECTIN 1"/>
    <property type="match status" value="1"/>
</dbReference>
<accession>A0A7S4RHJ3</accession>
<feature type="compositionally biased region" description="Basic and acidic residues" evidence="1">
    <location>
        <begin position="101"/>
        <end position="129"/>
    </location>
</feature>
<evidence type="ECO:0000256" key="1">
    <source>
        <dbReference type="SAM" id="MobiDB-lite"/>
    </source>
</evidence>
<dbReference type="InterPro" id="IPR012913">
    <property type="entry name" value="OS9-like_dom"/>
</dbReference>
<dbReference type="GO" id="GO:0005788">
    <property type="term" value="C:endoplasmic reticulum lumen"/>
    <property type="evidence" value="ECO:0007669"/>
    <property type="project" value="TreeGrafter"/>
</dbReference>
<feature type="compositionally biased region" description="Polar residues" evidence="1">
    <location>
        <begin position="487"/>
        <end position="497"/>
    </location>
</feature>
<dbReference type="InterPro" id="IPR003006">
    <property type="entry name" value="Ig/MHC_CS"/>
</dbReference>
<dbReference type="InterPro" id="IPR045149">
    <property type="entry name" value="OS-9-like"/>
</dbReference>
<feature type="region of interest" description="Disordered" evidence="1">
    <location>
        <begin position="480"/>
        <end position="573"/>
    </location>
</feature>
<dbReference type="PANTHER" id="PTHR15414">
    <property type="entry name" value="OS-9-RELATED"/>
    <property type="match status" value="1"/>
</dbReference>
<name>A0A7S4RHJ3_9STRA</name>
<keyword evidence="2" id="KW-0732">Signal</keyword>
<feature type="domain" description="Protein OS9-like" evidence="3">
    <location>
        <begin position="275"/>
        <end position="313"/>
    </location>
</feature>
<dbReference type="PROSITE" id="PS00290">
    <property type="entry name" value="IG_MHC"/>
    <property type="match status" value="1"/>
</dbReference>
<dbReference type="Gene3D" id="2.70.130.10">
    <property type="entry name" value="Mannose-6-phosphate receptor binding domain"/>
    <property type="match status" value="1"/>
</dbReference>
<dbReference type="EMBL" id="HBNS01023648">
    <property type="protein sequence ID" value="CAE4614433.1"/>
    <property type="molecule type" value="Transcribed_RNA"/>
</dbReference>
<dbReference type="GO" id="GO:0030968">
    <property type="term" value="P:endoplasmic reticulum unfolded protein response"/>
    <property type="evidence" value="ECO:0007669"/>
    <property type="project" value="InterPro"/>
</dbReference>
<feature type="region of interest" description="Disordered" evidence="1">
    <location>
        <begin position="101"/>
        <end position="140"/>
    </location>
</feature>
<feature type="chain" id="PRO_5031378777" description="Protein OS9-like domain-containing protein" evidence="2">
    <location>
        <begin position="37"/>
        <end position="615"/>
    </location>
</feature>
<evidence type="ECO:0000256" key="2">
    <source>
        <dbReference type="SAM" id="SignalP"/>
    </source>
</evidence>
<dbReference type="AlphaFoldDB" id="A0A7S4RHJ3"/>
<sequence length="615" mass="67419">MPNQKQKHPPKRTIPVHHLTTVALLSLLTTPPTVQSRKHLAKDSFPTNDEYDSQLFDPQHIFGAPLGGYSRATRSRLANLPIRLVGGASFDLDMSHLKLSADTKKKEEQNEEEKEGKEKEEEKKEEEVPRATSKSPYFTIRDGSGNPFACRVYHEDELDPRSITASMFDAPVFRDHTKPPPQKPKVWISNSATDGSLDTTEKVYNAVMERMKSSPPPMNEYDAVTERIMKSSSSSSNDNTAKPEKSKPPSYQPIPKKLVKIHPIDIKHQLSKLQGLCSQSHQGWWSYEWCFGRTMTQFHVSITAGKQQTSTGGNSRRVQTMQIEDMTNLGNFHGQAVLLTDSPGKNAPPPKVPPGAVKTGSILIREQFIDGDVCQEAGIRRSTTVELSCCTKMNVNQMYKSAGKSPPTADENYHVSIEQMVMDGVPLAALLSVKEDKNDICVYTAKACSPLLCADQFHPVEEEDYSLFEDEVVDVKPAIDVGRSDGGASSSTANQGGMKSGAINVGKNEESNIEVGRSDGGASASSKPPIDVGRSDSVTSSSSEYHTAGGRNERSNIFGRTKGASKDASSAQKGVAINSIPEKKEVDLIVMPDDSIRTILKKTLGKKCLLRNNGW</sequence>
<gene>
    <name evidence="4" type="ORF">DBRI00130_LOCUS18696</name>
</gene>
<dbReference type="Pfam" id="PF07915">
    <property type="entry name" value="PRKCSH"/>
    <property type="match status" value="1"/>
</dbReference>